<evidence type="ECO:0000256" key="3">
    <source>
        <dbReference type="ARBA" id="ARBA00022692"/>
    </source>
</evidence>
<keyword evidence="2" id="KW-1003">Cell membrane</keyword>
<gene>
    <name evidence="10" type="ORF">CLODIP_2_CD12581</name>
</gene>
<evidence type="ECO:0008006" key="12">
    <source>
        <dbReference type="Google" id="ProtNLM"/>
    </source>
</evidence>
<feature type="transmembrane region" description="Helical" evidence="9">
    <location>
        <begin position="115"/>
        <end position="137"/>
    </location>
</feature>
<evidence type="ECO:0000256" key="1">
    <source>
        <dbReference type="ARBA" id="ARBA00004651"/>
    </source>
</evidence>
<accession>A0A8S1D517</accession>
<dbReference type="GO" id="GO:0005886">
    <property type="term" value="C:plasma membrane"/>
    <property type="evidence" value="ECO:0007669"/>
    <property type="project" value="UniProtKB-SubCell"/>
</dbReference>
<keyword evidence="11" id="KW-1185">Reference proteome</keyword>
<evidence type="ECO:0000256" key="8">
    <source>
        <dbReference type="SAM" id="Coils"/>
    </source>
</evidence>
<evidence type="ECO:0000256" key="6">
    <source>
        <dbReference type="ARBA" id="ARBA00023170"/>
    </source>
</evidence>
<feature type="transmembrane region" description="Helical" evidence="9">
    <location>
        <begin position="84"/>
        <end position="103"/>
    </location>
</feature>
<dbReference type="OrthoDB" id="6366728at2759"/>
<evidence type="ECO:0000256" key="4">
    <source>
        <dbReference type="ARBA" id="ARBA00022989"/>
    </source>
</evidence>
<organism evidence="10 11">
    <name type="scientific">Cloeon dipterum</name>
    <dbReference type="NCBI Taxonomy" id="197152"/>
    <lineage>
        <taxon>Eukaryota</taxon>
        <taxon>Metazoa</taxon>
        <taxon>Ecdysozoa</taxon>
        <taxon>Arthropoda</taxon>
        <taxon>Hexapoda</taxon>
        <taxon>Insecta</taxon>
        <taxon>Pterygota</taxon>
        <taxon>Palaeoptera</taxon>
        <taxon>Ephemeroptera</taxon>
        <taxon>Pisciforma</taxon>
        <taxon>Baetidae</taxon>
        <taxon>Cloeon</taxon>
    </lineage>
</organism>
<keyword evidence="5 9" id="KW-0472">Membrane</keyword>
<protein>
    <recommendedName>
        <fullName evidence="12">Gustatory receptor</fullName>
    </recommendedName>
</protein>
<dbReference type="PANTHER" id="PTHR21143:SF121">
    <property type="entry name" value="GUSTATORY AND ODORANT RECEPTOR 21A"/>
    <property type="match status" value="1"/>
</dbReference>
<keyword evidence="8" id="KW-0175">Coiled coil</keyword>
<dbReference type="GO" id="GO:0043025">
    <property type="term" value="C:neuronal cell body"/>
    <property type="evidence" value="ECO:0007669"/>
    <property type="project" value="TreeGrafter"/>
</dbReference>
<comment type="subcellular location">
    <subcellularLocation>
        <location evidence="1">Cell membrane</location>
        <topology evidence="1">Multi-pass membrane protein</topology>
    </subcellularLocation>
</comment>
<dbReference type="GO" id="GO:0030424">
    <property type="term" value="C:axon"/>
    <property type="evidence" value="ECO:0007669"/>
    <property type="project" value="TreeGrafter"/>
</dbReference>
<evidence type="ECO:0000256" key="2">
    <source>
        <dbReference type="ARBA" id="ARBA00022475"/>
    </source>
</evidence>
<keyword evidence="4 9" id="KW-1133">Transmembrane helix</keyword>
<dbReference type="GO" id="GO:0030425">
    <property type="term" value="C:dendrite"/>
    <property type="evidence" value="ECO:0007669"/>
    <property type="project" value="TreeGrafter"/>
</dbReference>
<dbReference type="GO" id="GO:0050909">
    <property type="term" value="P:sensory perception of taste"/>
    <property type="evidence" value="ECO:0007669"/>
    <property type="project" value="InterPro"/>
</dbReference>
<feature type="transmembrane region" description="Helical" evidence="9">
    <location>
        <begin position="197"/>
        <end position="215"/>
    </location>
</feature>
<dbReference type="AlphaFoldDB" id="A0A8S1D517"/>
<sequence>MDAVEMLISYFNVLLLIQVNLLIVAFAHISASILRRLNTKINKVSESRKRSVCNEINVLRDSFTDVCGVVETASVVFQPLTAILVPYLVFNLLVDLYYFLMVVFNLDPFYKESEAAMTCICVTLIAVLVVNVFYVSLQCQKVRNEIEQTKNLLYHLEMEVENCEELKDSLTAFYFESLHYQKTAFNIFATFRLDRSLLLVFASVVTYLATIIQFHQAMRTIDSMP</sequence>
<feature type="coiled-coil region" evidence="8">
    <location>
        <begin position="139"/>
        <end position="166"/>
    </location>
</feature>
<reference evidence="10 11" key="1">
    <citation type="submission" date="2020-04" db="EMBL/GenBank/DDBJ databases">
        <authorList>
            <person name="Alioto T."/>
            <person name="Alioto T."/>
            <person name="Gomez Garrido J."/>
        </authorList>
    </citation>
    <scope>NUCLEOTIDE SEQUENCE [LARGE SCALE GENOMIC DNA]</scope>
</reference>
<dbReference type="PANTHER" id="PTHR21143">
    <property type="entry name" value="INVERTEBRATE GUSTATORY RECEPTOR"/>
    <property type="match status" value="1"/>
</dbReference>
<evidence type="ECO:0000256" key="9">
    <source>
        <dbReference type="SAM" id="Phobius"/>
    </source>
</evidence>
<keyword evidence="7" id="KW-0807">Transducer</keyword>
<keyword evidence="3 9" id="KW-0812">Transmembrane</keyword>
<evidence type="ECO:0000256" key="5">
    <source>
        <dbReference type="ARBA" id="ARBA00023136"/>
    </source>
</evidence>
<comment type="caution">
    <text evidence="10">The sequence shown here is derived from an EMBL/GenBank/DDBJ whole genome shotgun (WGS) entry which is preliminary data.</text>
</comment>
<proteinExistence type="predicted"/>
<dbReference type="Proteomes" id="UP000494165">
    <property type="component" value="Unassembled WGS sequence"/>
</dbReference>
<evidence type="ECO:0000313" key="10">
    <source>
        <dbReference type="EMBL" id="CAB3372977.1"/>
    </source>
</evidence>
<dbReference type="InterPro" id="IPR013604">
    <property type="entry name" value="7TM_chemorcpt"/>
</dbReference>
<dbReference type="Pfam" id="PF08395">
    <property type="entry name" value="7tm_7"/>
    <property type="match status" value="1"/>
</dbReference>
<keyword evidence="6" id="KW-0675">Receptor</keyword>
<name>A0A8S1D517_9INSE</name>
<dbReference type="GO" id="GO:0007165">
    <property type="term" value="P:signal transduction"/>
    <property type="evidence" value="ECO:0007669"/>
    <property type="project" value="UniProtKB-KW"/>
</dbReference>
<dbReference type="EMBL" id="CADEPI010000079">
    <property type="protein sequence ID" value="CAB3372977.1"/>
    <property type="molecule type" value="Genomic_DNA"/>
</dbReference>
<evidence type="ECO:0000256" key="7">
    <source>
        <dbReference type="ARBA" id="ARBA00023224"/>
    </source>
</evidence>
<evidence type="ECO:0000313" key="11">
    <source>
        <dbReference type="Proteomes" id="UP000494165"/>
    </source>
</evidence>
<feature type="transmembrane region" description="Helical" evidence="9">
    <location>
        <begin position="6"/>
        <end position="34"/>
    </location>
</feature>